<keyword evidence="7" id="KW-0406">Ion transport</keyword>
<dbReference type="Pfam" id="PF07715">
    <property type="entry name" value="Plug"/>
    <property type="match status" value="1"/>
</dbReference>
<keyword evidence="4" id="KW-0410">Iron transport</keyword>
<dbReference type="Gene3D" id="2.40.170.20">
    <property type="entry name" value="TonB-dependent receptor, beta-barrel domain"/>
    <property type="match status" value="2"/>
</dbReference>
<evidence type="ECO:0000256" key="7">
    <source>
        <dbReference type="ARBA" id="ARBA00023065"/>
    </source>
</evidence>
<keyword evidence="10 11" id="KW-0998">Cell outer membrane</keyword>
<evidence type="ECO:0000256" key="1">
    <source>
        <dbReference type="ARBA" id="ARBA00004571"/>
    </source>
</evidence>
<dbReference type="SUPFAM" id="SSF56935">
    <property type="entry name" value="Porins"/>
    <property type="match status" value="1"/>
</dbReference>
<organism evidence="16 17">
    <name type="scientific">Parasphingorhabdus marina DSM 22363</name>
    <dbReference type="NCBI Taxonomy" id="1123272"/>
    <lineage>
        <taxon>Bacteria</taxon>
        <taxon>Pseudomonadati</taxon>
        <taxon>Pseudomonadota</taxon>
        <taxon>Alphaproteobacteria</taxon>
        <taxon>Sphingomonadales</taxon>
        <taxon>Sphingomonadaceae</taxon>
        <taxon>Parasphingorhabdus</taxon>
    </lineage>
</organism>
<evidence type="ECO:0000256" key="8">
    <source>
        <dbReference type="ARBA" id="ARBA00023077"/>
    </source>
</evidence>
<comment type="subcellular location">
    <subcellularLocation>
        <location evidence="1 11">Cell outer membrane</location>
        <topology evidence="1 11">Multi-pass membrane protein</topology>
    </subcellularLocation>
</comment>
<dbReference type="PANTHER" id="PTHR32552">
    <property type="entry name" value="FERRICHROME IRON RECEPTOR-RELATED"/>
    <property type="match status" value="1"/>
</dbReference>
<evidence type="ECO:0000256" key="6">
    <source>
        <dbReference type="ARBA" id="ARBA00023004"/>
    </source>
</evidence>
<evidence type="ECO:0000256" key="9">
    <source>
        <dbReference type="ARBA" id="ARBA00023136"/>
    </source>
</evidence>
<dbReference type="InterPro" id="IPR036942">
    <property type="entry name" value="Beta-barrel_TonB_sf"/>
</dbReference>
<evidence type="ECO:0000256" key="4">
    <source>
        <dbReference type="ARBA" id="ARBA00022496"/>
    </source>
</evidence>
<dbReference type="InterPro" id="IPR039426">
    <property type="entry name" value="TonB-dep_rcpt-like"/>
</dbReference>
<dbReference type="GO" id="GO:0009279">
    <property type="term" value="C:cell outer membrane"/>
    <property type="evidence" value="ECO:0007669"/>
    <property type="project" value="UniProtKB-SubCell"/>
</dbReference>
<reference evidence="17" key="1">
    <citation type="submission" date="2016-11" db="EMBL/GenBank/DDBJ databases">
        <authorList>
            <person name="Varghese N."/>
            <person name="Submissions S."/>
        </authorList>
    </citation>
    <scope>NUCLEOTIDE SEQUENCE [LARGE SCALE GENOMIC DNA]</scope>
    <source>
        <strain evidence="17">DSM 22363</strain>
    </source>
</reference>
<keyword evidence="8 12" id="KW-0798">TonB box</keyword>
<evidence type="ECO:0000256" key="5">
    <source>
        <dbReference type="ARBA" id="ARBA00022692"/>
    </source>
</evidence>
<evidence type="ECO:0000256" key="12">
    <source>
        <dbReference type="RuleBase" id="RU003357"/>
    </source>
</evidence>
<comment type="similarity">
    <text evidence="11 12">Belongs to the TonB-dependent receptor family.</text>
</comment>
<feature type="chain" id="PRO_5012884582" evidence="13">
    <location>
        <begin position="29"/>
        <end position="794"/>
    </location>
</feature>
<evidence type="ECO:0000256" key="3">
    <source>
        <dbReference type="ARBA" id="ARBA00022452"/>
    </source>
</evidence>
<evidence type="ECO:0000313" key="17">
    <source>
        <dbReference type="Proteomes" id="UP000185192"/>
    </source>
</evidence>
<dbReference type="PROSITE" id="PS52016">
    <property type="entry name" value="TONB_DEPENDENT_REC_3"/>
    <property type="match status" value="1"/>
</dbReference>
<keyword evidence="6" id="KW-0408">Iron</keyword>
<feature type="signal peptide" evidence="13">
    <location>
        <begin position="1"/>
        <end position="28"/>
    </location>
</feature>
<dbReference type="InterPro" id="IPR000531">
    <property type="entry name" value="Beta-barrel_TonB"/>
</dbReference>
<dbReference type="Pfam" id="PF00593">
    <property type="entry name" value="TonB_dep_Rec_b-barrel"/>
    <property type="match status" value="1"/>
</dbReference>
<evidence type="ECO:0000256" key="13">
    <source>
        <dbReference type="SAM" id="SignalP"/>
    </source>
</evidence>
<keyword evidence="17" id="KW-1185">Reference proteome</keyword>
<keyword evidence="13" id="KW-0732">Signal</keyword>
<keyword evidence="2 11" id="KW-0813">Transport</keyword>
<dbReference type="InterPro" id="IPR012910">
    <property type="entry name" value="Plug_dom"/>
</dbReference>
<sequence>MALGFRCGKKIAFLVSAAMAFTPGQLMAQADEGAEQTGGLGIIVVTAQKREEQIQDVPIAISAFDEDAIQRLNSRDIRDLTGQIPNFTLSEVSIGPGLTQVSIRGVNSQDPERSFDPAVGTFIDGVYLGTSAFNLLDTFDLERLEVLRGPQGTLFGRNTTGGAINAFRRKPTGELGFRAQVTVGNNDRLDLNGEVNLPQFGNIASIMFRGQRQKDDGIYANTAGGSRGARDRWSVGAALRLESPGVADITITVDHAEDQSDLTPYVPRGVNAPTPLPIAIVPDVIAGLPVPGATVSAAFGPDLFCLIQQVCDNPANPVSSSTDAHFMDASLDAVTFNGDFVLSDELDLTTIVGWRKSNESVFIDFDGSNQTVFNVVRNQQFYQYSGEIRVASNFDGPVQFVAGAFHFFSDYSLQQAIKLDLANVGVPVPYGILFVNGAGDEDDFQSRSTALFAQVDWEITDQLKVTLGGRLTWDKKTVFTQFKDAPLPPTAAYQVTDGVPAGRPTSSSGGATEDWFEFTPRIMVTYEPAPDLLFYGSFTRGYNAGGFSARAGNVADVTTPFDPEFINSYEIGGKLDLLDRNLRINFAGFWNDYSNKQEEAIQPGPPPTFTSTTVRNVAAARIRGVEVEISALPIPELRFDFSAGYLDAEYTNYPGFLGSGQFQSAPAQPAGTLIPVDLSTLELRRTPDFTGSASATYTADLGFGELSVNAQARYVGEQFVEIFNSHRGLMDDSFIVDASMSLNFGGPDNNRYRITVFGENLNNEVQNSSFTNSVVDFGTVTPPRRYGVEFGFDF</sequence>
<keyword evidence="3 11" id="KW-1134">Transmembrane beta strand</keyword>
<gene>
    <name evidence="16" type="ORF">SAMN02745824_1527</name>
</gene>
<evidence type="ECO:0000259" key="15">
    <source>
        <dbReference type="Pfam" id="PF07715"/>
    </source>
</evidence>
<keyword evidence="5 11" id="KW-0812">Transmembrane</keyword>
<dbReference type="Proteomes" id="UP000185192">
    <property type="component" value="Unassembled WGS sequence"/>
</dbReference>
<dbReference type="STRING" id="1123272.SAMN02745824_1527"/>
<feature type="domain" description="TonB-dependent receptor-like beta-barrel" evidence="14">
    <location>
        <begin position="329"/>
        <end position="761"/>
    </location>
</feature>
<protein>
    <submittedName>
        <fullName evidence="16">Iron complex outermembrane recepter protein</fullName>
    </submittedName>
</protein>
<dbReference type="AlphaFoldDB" id="A0A1N6D4B7"/>
<feature type="domain" description="TonB-dependent receptor plug" evidence="15">
    <location>
        <begin position="54"/>
        <end position="163"/>
    </location>
</feature>
<dbReference type="EMBL" id="FSQW01000001">
    <property type="protein sequence ID" value="SIN65621.1"/>
    <property type="molecule type" value="Genomic_DNA"/>
</dbReference>
<proteinExistence type="inferred from homology"/>
<keyword evidence="9 11" id="KW-0472">Membrane</keyword>
<dbReference type="GO" id="GO:0006826">
    <property type="term" value="P:iron ion transport"/>
    <property type="evidence" value="ECO:0007669"/>
    <property type="project" value="UniProtKB-KW"/>
</dbReference>
<evidence type="ECO:0000256" key="10">
    <source>
        <dbReference type="ARBA" id="ARBA00023237"/>
    </source>
</evidence>
<evidence type="ECO:0000313" key="16">
    <source>
        <dbReference type="EMBL" id="SIN65621.1"/>
    </source>
</evidence>
<evidence type="ECO:0000259" key="14">
    <source>
        <dbReference type="Pfam" id="PF00593"/>
    </source>
</evidence>
<name>A0A1N6D4B7_9SPHN</name>
<evidence type="ECO:0000256" key="2">
    <source>
        <dbReference type="ARBA" id="ARBA00022448"/>
    </source>
</evidence>
<dbReference type="PANTHER" id="PTHR32552:SF81">
    <property type="entry name" value="TONB-DEPENDENT OUTER MEMBRANE RECEPTOR"/>
    <property type="match status" value="1"/>
</dbReference>
<evidence type="ECO:0000256" key="11">
    <source>
        <dbReference type="PROSITE-ProRule" id="PRU01360"/>
    </source>
</evidence>
<accession>A0A1N6D4B7</accession>